<dbReference type="EMBL" id="FNQN01000001">
    <property type="protein sequence ID" value="SDZ73819.1"/>
    <property type="molecule type" value="Genomic_DNA"/>
</dbReference>
<evidence type="ECO:0000313" key="10">
    <source>
        <dbReference type="Proteomes" id="UP000199409"/>
    </source>
</evidence>
<keyword evidence="3 7" id="KW-0732">Signal</keyword>
<feature type="signal peptide" evidence="8">
    <location>
        <begin position="1"/>
        <end position="24"/>
    </location>
</feature>
<evidence type="ECO:0000256" key="5">
    <source>
        <dbReference type="ARBA" id="ARBA00023143"/>
    </source>
</evidence>
<dbReference type="PRINTS" id="PR01008">
    <property type="entry name" value="FLGLRINGFLGH"/>
</dbReference>
<reference evidence="9 10" key="1">
    <citation type="submission" date="2016-10" db="EMBL/GenBank/DDBJ databases">
        <authorList>
            <person name="de Groot N.N."/>
        </authorList>
    </citation>
    <scope>NUCLEOTIDE SEQUENCE [LARGE SCALE GENOMIC DNA]</scope>
    <source>
        <strain evidence="9 10">DSM 7343</strain>
    </source>
</reference>
<keyword evidence="4 7" id="KW-0472">Membrane</keyword>
<comment type="subunit">
    <text evidence="7">The basal body constitutes a major portion of the flagellar organelle and consists of four rings (L,P,S, and M) mounted on a central rod.</text>
</comment>
<protein>
    <recommendedName>
        <fullName evidence="7">Flagellar L-ring protein</fullName>
    </recommendedName>
    <alternativeName>
        <fullName evidence="7">Basal body L-ring protein</fullName>
    </alternativeName>
</protein>
<dbReference type="HAMAP" id="MF_00415">
    <property type="entry name" value="FlgH"/>
    <property type="match status" value="1"/>
</dbReference>
<sequence length="230" mass="24601">MLKNYFWFILIALLLSACAGPASRVDLNDVEPIVPVVTGPAPPQTAGSLWTESRGGLFVDMKGKTVGDIITVVIIESASASKEATTETDRTSSMSAGISNIFGLEKYIGELGNSSIDPSALVNATATNDFSGGGKTERSENLVATLTTQIVEVLPNDNFKIEGNKTVTVNNEMQIVKLTGIIRSADVSPQNIVDSKNILNARIAYIGEGVISDKQQQGWLVRALDQVWPF</sequence>
<dbReference type="GO" id="GO:0009279">
    <property type="term" value="C:cell outer membrane"/>
    <property type="evidence" value="ECO:0007669"/>
    <property type="project" value="UniProtKB-SubCell"/>
</dbReference>
<keyword evidence="10" id="KW-1185">Reference proteome</keyword>
<feature type="chain" id="PRO_5011736792" description="Flagellar L-ring protein" evidence="8">
    <location>
        <begin position="25"/>
        <end position="230"/>
    </location>
</feature>
<keyword evidence="7" id="KW-0449">Lipoprotein</keyword>
<proteinExistence type="inferred from homology"/>
<keyword evidence="5 7" id="KW-0975">Bacterial flagellum</keyword>
<evidence type="ECO:0000256" key="4">
    <source>
        <dbReference type="ARBA" id="ARBA00023136"/>
    </source>
</evidence>
<dbReference type="GO" id="GO:0003774">
    <property type="term" value="F:cytoskeletal motor activity"/>
    <property type="evidence" value="ECO:0007669"/>
    <property type="project" value="InterPro"/>
</dbReference>
<dbReference type="GO" id="GO:0009427">
    <property type="term" value="C:bacterial-type flagellum basal body, distal rod, L ring"/>
    <property type="evidence" value="ECO:0007669"/>
    <property type="project" value="InterPro"/>
</dbReference>
<dbReference type="Proteomes" id="UP000199409">
    <property type="component" value="Unassembled WGS sequence"/>
</dbReference>
<dbReference type="RefSeq" id="WP_092343913.1">
    <property type="nucleotide sequence ID" value="NZ_FNQN01000001.1"/>
</dbReference>
<dbReference type="PROSITE" id="PS51257">
    <property type="entry name" value="PROKAR_LIPOPROTEIN"/>
    <property type="match status" value="1"/>
</dbReference>
<dbReference type="InterPro" id="IPR000527">
    <property type="entry name" value="Flag_Lring"/>
</dbReference>
<dbReference type="PANTHER" id="PTHR34933">
    <property type="entry name" value="FLAGELLAR L-RING PROTEIN"/>
    <property type="match status" value="1"/>
</dbReference>
<keyword evidence="9" id="KW-0966">Cell projection</keyword>
<dbReference type="GO" id="GO:0071973">
    <property type="term" value="P:bacterial-type flagellum-dependent cell motility"/>
    <property type="evidence" value="ECO:0007669"/>
    <property type="project" value="InterPro"/>
</dbReference>
<evidence type="ECO:0000313" key="9">
    <source>
        <dbReference type="EMBL" id="SDZ73819.1"/>
    </source>
</evidence>
<dbReference type="AlphaFoldDB" id="A0A1H3VGD3"/>
<dbReference type="STRING" id="37625.SAMN05660420_00031"/>
<dbReference type="PANTHER" id="PTHR34933:SF1">
    <property type="entry name" value="FLAGELLAR L-RING PROTEIN"/>
    <property type="match status" value="1"/>
</dbReference>
<keyword evidence="9" id="KW-0282">Flagellum</keyword>
<gene>
    <name evidence="7" type="primary">flgH</name>
    <name evidence="9" type="ORF">SAMN05660420_00031</name>
</gene>
<name>A0A1H3VGD3_9BACT</name>
<evidence type="ECO:0000256" key="3">
    <source>
        <dbReference type="ARBA" id="ARBA00022729"/>
    </source>
</evidence>
<keyword evidence="6 7" id="KW-0998">Cell outer membrane</keyword>
<accession>A0A1H3VGD3</accession>
<dbReference type="OrthoDB" id="9789227at2"/>
<evidence type="ECO:0000256" key="1">
    <source>
        <dbReference type="ARBA" id="ARBA00002591"/>
    </source>
</evidence>
<organism evidence="9 10">
    <name type="scientific">Desulfuromusa kysingii</name>
    <dbReference type="NCBI Taxonomy" id="37625"/>
    <lineage>
        <taxon>Bacteria</taxon>
        <taxon>Pseudomonadati</taxon>
        <taxon>Thermodesulfobacteriota</taxon>
        <taxon>Desulfuromonadia</taxon>
        <taxon>Desulfuromonadales</taxon>
        <taxon>Geopsychrobacteraceae</taxon>
        <taxon>Desulfuromusa</taxon>
    </lineage>
</organism>
<evidence type="ECO:0000256" key="7">
    <source>
        <dbReference type="HAMAP-Rule" id="MF_00415"/>
    </source>
</evidence>
<comment type="function">
    <text evidence="1 7">Assembles around the rod to form the L-ring and probably protects the motor/basal body from shearing forces during rotation.</text>
</comment>
<dbReference type="Pfam" id="PF02107">
    <property type="entry name" value="FlgH"/>
    <property type="match status" value="1"/>
</dbReference>
<keyword evidence="9" id="KW-0969">Cilium</keyword>
<evidence type="ECO:0000256" key="6">
    <source>
        <dbReference type="ARBA" id="ARBA00023237"/>
    </source>
</evidence>
<comment type="similarity">
    <text evidence="2 7">Belongs to the FlgH family.</text>
</comment>
<evidence type="ECO:0000256" key="8">
    <source>
        <dbReference type="SAM" id="SignalP"/>
    </source>
</evidence>
<evidence type="ECO:0000256" key="2">
    <source>
        <dbReference type="ARBA" id="ARBA00006929"/>
    </source>
</evidence>
<comment type="subcellular location">
    <subcellularLocation>
        <location evidence="7">Cell outer membrane</location>
        <topology evidence="7">Lipid-anchor</topology>
    </subcellularLocation>
    <subcellularLocation>
        <location evidence="7">Bacterial flagellum basal body</location>
    </subcellularLocation>
</comment>